<accession>A0AAE0ACJ2</accession>
<dbReference type="EMBL" id="JANJYJ010000005">
    <property type="protein sequence ID" value="KAK3210943.1"/>
    <property type="molecule type" value="Genomic_DNA"/>
</dbReference>
<comment type="caution">
    <text evidence="2">The sequence shown here is derived from an EMBL/GenBank/DDBJ whole genome shotgun (WGS) entry which is preliminary data.</text>
</comment>
<keyword evidence="3" id="KW-1185">Reference proteome</keyword>
<organism evidence="2 3">
    <name type="scientific">Dipteronia sinensis</name>
    <dbReference type="NCBI Taxonomy" id="43782"/>
    <lineage>
        <taxon>Eukaryota</taxon>
        <taxon>Viridiplantae</taxon>
        <taxon>Streptophyta</taxon>
        <taxon>Embryophyta</taxon>
        <taxon>Tracheophyta</taxon>
        <taxon>Spermatophyta</taxon>
        <taxon>Magnoliopsida</taxon>
        <taxon>eudicotyledons</taxon>
        <taxon>Gunneridae</taxon>
        <taxon>Pentapetalae</taxon>
        <taxon>rosids</taxon>
        <taxon>malvids</taxon>
        <taxon>Sapindales</taxon>
        <taxon>Sapindaceae</taxon>
        <taxon>Hippocastanoideae</taxon>
        <taxon>Acereae</taxon>
        <taxon>Dipteronia</taxon>
    </lineage>
</organism>
<evidence type="ECO:0000256" key="1">
    <source>
        <dbReference type="SAM" id="MobiDB-lite"/>
    </source>
</evidence>
<dbReference type="Proteomes" id="UP001281410">
    <property type="component" value="Unassembled WGS sequence"/>
</dbReference>
<evidence type="ECO:0008006" key="4">
    <source>
        <dbReference type="Google" id="ProtNLM"/>
    </source>
</evidence>
<evidence type="ECO:0000313" key="2">
    <source>
        <dbReference type="EMBL" id="KAK3210943.1"/>
    </source>
</evidence>
<sequence>MANEGTQGKSKAVWDPRTHEIWVDLAIEQVRAGNRNGTHLSKQDWQLWDSLVRGETGLGWDMERQTIDASNEWWEAKLQKYLEASKFRVKGLEHAFKLDELFRDVTATGARAWAPTSGLMPPMYTTSTEDNVDVTNSLDSEEVNHREEVESSKRKEKTLEPNRKKFKKGKKKNNSTTSK</sequence>
<name>A0AAE0ACJ2_9ROSI</name>
<proteinExistence type="predicted"/>
<evidence type="ECO:0000313" key="3">
    <source>
        <dbReference type="Proteomes" id="UP001281410"/>
    </source>
</evidence>
<dbReference type="AlphaFoldDB" id="A0AAE0ACJ2"/>
<dbReference type="PANTHER" id="PTHR31704">
    <property type="entry name" value="MYB/SANT-LIKE DNA-BINDING DOMAIN PROTEIN-RELATED"/>
    <property type="match status" value="1"/>
</dbReference>
<dbReference type="PANTHER" id="PTHR31704:SF37">
    <property type="entry name" value="HEAT SHOCK PROTEIN"/>
    <property type="match status" value="1"/>
</dbReference>
<feature type="compositionally biased region" description="Basic and acidic residues" evidence="1">
    <location>
        <begin position="142"/>
        <end position="163"/>
    </location>
</feature>
<gene>
    <name evidence="2" type="ORF">Dsin_015649</name>
</gene>
<reference evidence="2" key="1">
    <citation type="journal article" date="2023" name="Plant J.">
        <title>Genome sequences and population genomics provide insights into the demographic history, inbreeding, and mutation load of two 'living fossil' tree species of Dipteronia.</title>
        <authorList>
            <person name="Feng Y."/>
            <person name="Comes H.P."/>
            <person name="Chen J."/>
            <person name="Zhu S."/>
            <person name="Lu R."/>
            <person name="Zhang X."/>
            <person name="Li P."/>
            <person name="Qiu J."/>
            <person name="Olsen K.M."/>
            <person name="Qiu Y."/>
        </authorList>
    </citation>
    <scope>NUCLEOTIDE SEQUENCE</scope>
    <source>
        <strain evidence="2">NBL</strain>
    </source>
</reference>
<feature type="compositionally biased region" description="Basic residues" evidence="1">
    <location>
        <begin position="164"/>
        <end position="173"/>
    </location>
</feature>
<protein>
    <recommendedName>
        <fullName evidence="4">Myb/SANT-like domain-containing protein</fullName>
    </recommendedName>
</protein>
<feature type="region of interest" description="Disordered" evidence="1">
    <location>
        <begin position="135"/>
        <end position="179"/>
    </location>
</feature>